<name>A0ABV1DCY0_9FIRM</name>
<reference evidence="2 3" key="1">
    <citation type="submission" date="2024-03" db="EMBL/GenBank/DDBJ databases">
        <title>Human intestinal bacterial collection.</title>
        <authorList>
            <person name="Pauvert C."/>
            <person name="Hitch T.C.A."/>
            <person name="Clavel T."/>
        </authorList>
    </citation>
    <scope>NUCLEOTIDE SEQUENCE [LARGE SCALE GENOMIC DNA]</scope>
    <source>
        <strain evidence="2 3">CLA-SR-H021</strain>
    </source>
</reference>
<evidence type="ECO:0000313" key="2">
    <source>
        <dbReference type="EMBL" id="MEQ2428241.1"/>
    </source>
</evidence>
<keyword evidence="1" id="KW-0472">Membrane</keyword>
<evidence type="ECO:0000313" key="3">
    <source>
        <dbReference type="Proteomes" id="UP001454086"/>
    </source>
</evidence>
<evidence type="ECO:0000256" key="1">
    <source>
        <dbReference type="SAM" id="Phobius"/>
    </source>
</evidence>
<dbReference type="RefSeq" id="WP_008725300.1">
    <property type="nucleotide sequence ID" value="NZ_JAJFEB010000002.1"/>
</dbReference>
<accession>A0ABV1DCY0</accession>
<dbReference type="EMBL" id="JBBMFM010000162">
    <property type="protein sequence ID" value="MEQ2428241.1"/>
    <property type="molecule type" value="Genomic_DNA"/>
</dbReference>
<feature type="transmembrane region" description="Helical" evidence="1">
    <location>
        <begin position="7"/>
        <end position="27"/>
    </location>
</feature>
<keyword evidence="1" id="KW-0812">Transmembrane</keyword>
<protein>
    <submittedName>
        <fullName evidence="2">Uncharacterized protein</fullName>
    </submittedName>
</protein>
<keyword evidence="1" id="KW-1133">Transmembrane helix</keyword>
<dbReference type="Proteomes" id="UP001454086">
    <property type="component" value="Unassembled WGS sequence"/>
</dbReference>
<proteinExistence type="predicted"/>
<gene>
    <name evidence="2" type="ORF">WMQ36_25095</name>
</gene>
<keyword evidence="3" id="KW-1185">Reference proteome</keyword>
<sequence length="92" mass="10239">MGFAKRVCEILAVIGAIVLIGILVWYLSSGMRDRGYEKEGTLVWEEQNQLAGDSPRLEEAWNVEEAAYPAFVTDPSSMIYGEQEIQRSGKGL</sequence>
<organism evidence="2 3">
    <name type="scientific">Enterocloster hominis</name>
    <name type="common">ex Hitch et al. 2024</name>
    <dbReference type="NCBI Taxonomy" id="1917870"/>
    <lineage>
        <taxon>Bacteria</taxon>
        <taxon>Bacillati</taxon>
        <taxon>Bacillota</taxon>
        <taxon>Clostridia</taxon>
        <taxon>Lachnospirales</taxon>
        <taxon>Lachnospiraceae</taxon>
        <taxon>Enterocloster</taxon>
    </lineage>
</organism>
<comment type="caution">
    <text evidence="2">The sequence shown here is derived from an EMBL/GenBank/DDBJ whole genome shotgun (WGS) entry which is preliminary data.</text>
</comment>